<comment type="similarity">
    <text evidence="2">Belongs to the GST superfamily. Tau family.</text>
</comment>
<feature type="domain" description="GST N-terminal" evidence="5">
    <location>
        <begin position="11"/>
        <end position="90"/>
    </location>
</feature>
<evidence type="ECO:0000313" key="7">
    <source>
        <dbReference type="EMBL" id="KAJ6834678.1"/>
    </source>
</evidence>
<feature type="domain" description="GST C-terminal" evidence="6">
    <location>
        <begin position="97"/>
        <end position="236"/>
    </location>
</feature>
<comment type="subcellular location">
    <subcellularLocation>
        <location evidence="4">Cytoplasm</location>
        <location evidence="4">Cytosol</location>
    </subcellularLocation>
</comment>
<keyword evidence="1 4" id="KW-0808">Transferase</keyword>
<dbReference type="GO" id="GO:0006749">
    <property type="term" value="P:glutathione metabolic process"/>
    <property type="evidence" value="ECO:0007669"/>
    <property type="project" value="InterPro"/>
</dbReference>
<dbReference type="GO" id="GO:0005829">
    <property type="term" value="C:cytosol"/>
    <property type="evidence" value="ECO:0007669"/>
    <property type="project" value="UniProtKB-SubCell"/>
</dbReference>
<dbReference type="SFLD" id="SFLDS00019">
    <property type="entry name" value="Glutathione_Transferase_(cytos"/>
    <property type="match status" value="1"/>
</dbReference>
<dbReference type="PANTHER" id="PTHR11260">
    <property type="entry name" value="GLUTATHIONE S-TRANSFERASE, GST, SUPERFAMILY, GST DOMAIN CONTAINING"/>
    <property type="match status" value="1"/>
</dbReference>
<dbReference type="InterPro" id="IPR045074">
    <property type="entry name" value="GST_C_Tau"/>
</dbReference>
<dbReference type="SUPFAM" id="SSF52833">
    <property type="entry name" value="Thioredoxin-like"/>
    <property type="match status" value="1"/>
</dbReference>
<dbReference type="PANTHER" id="PTHR11260:SF615">
    <property type="entry name" value="GLUTATHIONE S-TRANSFERASE U17"/>
    <property type="match status" value="1"/>
</dbReference>
<reference evidence="7" key="1">
    <citation type="journal article" date="2023" name="GigaByte">
        <title>Genome assembly of the bearded iris, Iris pallida Lam.</title>
        <authorList>
            <person name="Bruccoleri R.E."/>
            <person name="Oakeley E.J."/>
            <person name="Faust A.M.E."/>
            <person name="Altorfer M."/>
            <person name="Dessus-Babus S."/>
            <person name="Burckhardt D."/>
            <person name="Oertli M."/>
            <person name="Naumann U."/>
            <person name="Petersen F."/>
            <person name="Wong J."/>
        </authorList>
    </citation>
    <scope>NUCLEOTIDE SEQUENCE</scope>
    <source>
        <strain evidence="7">GSM-AAB239-AS_SAM_17_03QT</strain>
    </source>
</reference>
<evidence type="ECO:0000259" key="5">
    <source>
        <dbReference type="PROSITE" id="PS50404"/>
    </source>
</evidence>
<dbReference type="SUPFAM" id="SSF47616">
    <property type="entry name" value="GST C-terminal domain-like"/>
    <property type="match status" value="1"/>
</dbReference>
<dbReference type="Pfam" id="PF02798">
    <property type="entry name" value="GST_N"/>
    <property type="match status" value="1"/>
</dbReference>
<dbReference type="Pfam" id="PF13410">
    <property type="entry name" value="GST_C_2"/>
    <property type="match status" value="1"/>
</dbReference>
<dbReference type="PROSITE" id="PS50405">
    <property type="entry name" value="GST_CTER"/>
    <property type="match status" value="1"/>
</dbReference>
<dbReference type="InterPro" id="IPR036282">
    <property type="entry name" value="Glutathione-S-Trfase_C_sf"/>
</dbReference>
<dbReference type="PROSITE" id="PS50404">
    <property type="entry name" value="GST_NTER"/>
    <property type="match status" value="1"/>
</dbReference>
<organism evidence="7 8">
    <name type="scientific">Iris pallida</name>
    <name type="common">Sweet iris</name>
    <dbReference type="NCBI Taxonomy" id="29817"/>
    <lineage>
        <taxon>Eukaryota</taxon>
        <taxon>Viridiplantae</taxon>
        <taxon>Streptophyta</taxon>
        <taxon>Embryophyta</taxon>
        <taxon>Tracheophyta</taxon>
        <taxon>Spermatophyta</taxon>
        <taxon>Magnoliopsida</taxon>
        <taxon>Liliopsida</taxon>
        <taxon>Asparagales</taxon>
        <taxon>Iridaceae</taxon>
        <taxon>Iridoideae</taxon>
        <taxon>Irideae</taxon>
        <taxon>Iris</taxon>
    </lineage>
</organism>
<gene>
    <name evidence="7" type="ORF">M6B38_333935</name>
</gene>
<evidence type="ECO:0000259" key="6">
    <source>
        <dbReference type="PROSITE" id="PS50405"/>
    </source>
</evidence>
<accession>A0AAX6H224</accession>
<dbReference type="Proteomes" id="UP001140949">
    <property type="component" value="Unassembled WGS sequence"/>
</dbReference>
<dbReference type="InterPro" id="IPR045073">
    <property type="entry name" value="Omega/Tau-like"/>
</dbReference>
<dbReference type="GO" id="GO:0009407">
    <property type="term" value="P:toxin catabolic process"/>
    <property type="evidence" value="ECO:0007669"/>
    <property type="project" value="UniProtKB-ARBA"/>
</dbReference>
<dbReference type="CDD" id="cd03185">
    <property type="entry name" value="GST_C_Tau"/>
    <property type="match status" value="1"/>
</dbReference>
<dbReference type="FunFam" id="1.20.1050.10:FF:000016">
    <property type="entry name" value="Glutathione S-transferase U9"/>
    <property type="match status" value="1"/>
</dbReference>
<dbReference type="Gene3D" id="3.40.30.10">
    <property type="entry name" value="Glutaredoxin"/>
    <property type="match status" value="1"/>
</dbReference>
<name>A0AAX6H224_IRIPA</name>
<dbReference type="SFLD" id="SFLDG01152">
    <property type="entry name" value="Main.3:_Omega-_and_Tau-like"/>
    <property type="match status" value="1"/>
</dbReference>
<keyword evidence="8" id="KW-1185">Reference proteome</keyword>
<comment type="caution">
    <text evidence="7">The sequence shown here is derived from an EMBL/GenBank/DDBJ whole genome shotgun (WGS) entry which is preliminary data.</text>
</comment>
<dbReference type="InterPro" id="IPR036249">
    <property type="entry name" value="Thioredoxin-like_sf"/>
</dbReference>
<evidence type="ECO:0000256" key="4">
    <source>
        <dbReference type="RuleBase" id="RU369102"/>
    </source>
</evidence>
<dbReference type="EMBL" id="JANAVB010014200">
    <property type="protein sequence ID" value="KAJ6834678.1"/>
    <property type="molecule type" value="Genomic_DNA"/>
</dbReference>
<evidence type="ECO:0000256" key="1">
    <source>
        <dbReference type="ARBA" id="ARBA00022679"/>
    </source>
</evidence>
<dbReference type="InterPro" id="IPR010987">
    <property type="entry name" value="Glutathione-S-Trfase_C-like"/>
</dbReference>
<reference evidence="7" key="2">
    <citation type="submission" date="2023-04" db="EMBL/GenBank/DDBJ databases">
        <authorList>
            <person name="Bruccoleri R.E."/>
            <person name="Oakeley E.J."/>
            <person name="Faust A.-M."/>
            <person name="Dessus-Babus S."/>
            <person name="Altorfer M."/>
            <person name="Burckhardt D."/>
            <person name="Oertli M."/>
            <person name="Naumann U."/>
            <person name="Petersen F."/>
            <person name="Wong J."/>
        </authorList>
    </citation>
    <scope>NUCLEOTIDE SEQUENCE</scope>
    <source>
        <strain evidence="7">GSM-AAB239-AS_SAM_17_03QT</strain>
        <tissue evidence="7">Leaf</tissue>
    </source>
</reference>
<dbReference type="InterPro" id="IPR004045">
    <property type="entry name" value="Glutathione_S-Trfase_N"/>
</dbReference>
<evidence type="ECO:0000256" key="2">
    <source>
        <dbReference type="ARBA" id="ARBA00025743"/>
    </source>
</evidence>
<sequence>MAATGAGEEEEEVKLLGMWSSQFVARARVALNVKGVGYEFLEETFAGKSELLLKSNPVYGKMPVLIHGGRPICESMIIVQYVDEAWASRRPSILPRAPHDRALARFWAVFIDDKWIRSLFGILIARTDDAKAEATRQVVAGLQLLEEVYEREFKGRAFFGGDNIGYLDIALGCNLGWIGVISRVCDVELLDEDKTPQLVGWAERFRSDDAVRGVIPETDQFVEVAEVVRVKLRMMM</sequence>
<dbReference type="GO" id="GO:0004364">
    <property type="term" value="F:glutathione transferase activity"/>
    <property type="evidence" value="ECO:0007669"/>
    <property type="project" value="UniProtKB-UniRule"/>
</dbReference>
<comment type="catalytic activity">
    <reaction evidence="3 4">
        <text>RX + glutathione = an S-substituted glutathione + a halide anion + H(+)</text>
        <dbReference type="Rhea" id="RHEA:16437"/>
        <dbReference type="ChEBI" id="CHEBI:15378"/>
        <dbReference type="ChEBI" id="CHEBI:16042"/>
        <dbReference type="ChEBI" id="CHEBI:17792"/>
        <dbReference type="ChEBI" id="CHEBI:57925"/>
        <dbReference type="ChEBI" id="CHEBI:90779"/>
        <dbReference type="EC" id="2.5.1.18"/>
    </reaction>
</comment>
<comment type="function">
    <text evidence="4">Is involved in the conjugation of reduced glutathione to a wide number of exogenous and endogenous hydrophobic electrophiles.</text>
</comment>
<dbReference type="Gene3D" id="1.20.1050.10">
    <property type="match status" value="1"/>
</dbReference>
<dbReference type="FunFam" id="3.40.30.10:FF:000044">
    <property type="entry name" value="Glutathione S-transferase GSTU6"/>
    <property type="match status" value="1"/>
</dbReference>
<dbReference type="EC" id="2.5.1.18" evidence="4"/>
<dbReference type="CDD" id="cd03058">
    <property type="entry name" value="GST_N_Tau"/>
    <property type="match status" value="1"/>
</dbReference>
<evidence type="ECO:0000256" key="3">
    <source>
        <dbReference type="ARBA" id="ARBA00047960"/>
    </source>
</evidence>
<proteinExistence type="inferred from homology"/>
<keyword evidence="4" id="KW-0963">Cytoplasm</keyword>
<dbReference type="AlphaFoldDB" id="A0AAX6H224"/>
<dbReference type="SFLD" id="SFLDG00358">
    <property type="entry name" value="Main_(cytGST)"/>
    <property type="match status" value="1"/>
</dbReference>
<protein>
    <recommendedName>
        <fullName evidence="4">Glutathione S-transferase</fullName>
        <ecNumber evidence="4">2.5.1.18</ecNumber>
    </recommendedName>
</protein>
<evidence type="ECO:0000313" key="8">
    <source>
        <dbReference type="Proteomes" id="UP001140949"/>
    </source>
</evidence>
<dbReference type="InterPro" id="IPR040079">
    <property type="entry name" value="Glutathione_S-Trfase"/>
</dbReference>